<dbReference type="OrthoDB" id="135748at2157"/>
<dbReference type="Gene3D" id="3.40.50.2300">
    <property type="match status" value="1"/>
</dbReference>
<keyword evidence="2" id="KW-0175">Coiled coil</keyword>
<evidence type="ECO:0000313" key="5">
    <source>
        <dbReference type="EMBL" id="PAV03171.1"/>
    </source>
</evidence>
<dbReference type="Pfam" id="PF00072">
    <property type="entry name" value="Response_reg"/>
    <property type="match status" value="1"/>
</dbReference>
<dbReference type="EMBL" id="LMVM01000040">
    <property type="protein sequence ID" value="PAV03171.1"/>
    <property type="molecule type" value="Genomic_DNA"/>
</dbReference>
<proteinExistence type="predicted"/>
<protein>
    <recommendedName>
        <fullName evidence="7">Response regulatory domain-containing protein</fullName>
    </recommendedName>
</protein>
<feature type="domain" description="Histidine kinase" evidence="3">
    <location>
        <begin position="288"/>
        <end position="372"/>
    </location>
</feature>
<gene>
    <name evidence="5" type="ORF">ASJ80_07845</name>
</gene>
<feature type="domain" description="Response regulatory" evidence="4">
    <location>
        <begin position="5"/>
        <end position="122"/>
    </location>
</feature>
<accession>A0A2A2H176</accession>
<reference evidence="5 6" key="1">
    <citation type="journal article" date="2017" name="BMC Genomics">
        <title>Genomic analysis of methanogenic archaea reveals a shift towards energy conservation.</title>
        <authorList>
            <person name="Gilmore S.P."/>
            <person name="Henske J.K."/>
            <person name="Sexton J.A."/>
            <person name="Solomon K.V."/>
            <person name="Seppala S."/>
            <person name="Yoo J.I."/>
            <person name="Huyett L.M."/>
            <person name="Pressman A."/>
            <person name="Cogan J.Z."/>
            <person name="Kivenson V."/>
            <person name="Peng X."/>
            <person name="Tan Y."/>
            <person name="Valentine D.L."/>
            <person name="O'Malley M.A."/>
        </authorList>
    </citation>
    <scope>NUCLEOTIDE SEQUENCE [LARGE SCALE GENOMIC DNA]</scope>
    <source>
        <strain evidence="5 6">M.o.H.</strain>
    </source>
</reference>
<feature type="modified residue" description="4-aspartylphosphate" evidence="1">
    <location>
        <position position="57"/>
    </location>
</feature>
<dbReference type="PROSITE" id="PS50109">
    <property type="entry name" value="HIS_KIN"/>
    <property type="match status" value="1"/>
</dbReference>
<dbReference type="AlphaFoldDB" id="A0A2A2H176"/>
<dbReference type="InterPro" id="IPR011495">
    <property type="entry name" value="Sig_transdc_His_kin_sub2_dim/P"/>
</dbReference>
<dbReference type="Proteomes" id="UP000217784">
    <property type="component" value="Unassembled WGS sequence"/>
</dbReference>
<comment type="caution">
    <text evidence="5">The sequence shown here is derived from an EMBL/GenBank/DDBJ whole genome shotgun (WGS) entry which is preliminary data.</text>
</comment>
<dbReference type="InterPro" id="IPR001789">
    <property type="entry name" value="Sig_transdc_resp-reg_receiver"/>
</dbReference>
<dbReference type="Gene3D" id="3.30.565.10">
    <property type="entry name" value="Histidine kinase-like ATPase, C-terminal domain"/>
    <property type="match status" value="1"/>
</dbReference>
<dbReference type="InterPro" id="IPR003594">
    <property type="entry name" value="HATPase_dom"/>
</dbReference>
<dbReference type="InterPro" id="IPR011006">
    <property type="entry name" value="CheY-like_superfamily"/>
</dbReference>
<evidence type="ECO:0000313" key="6">
    <source>
        <dbReference type="Proteomes" id="UP000217784"/>
    </source>
</evidence>
<dbReference type="SMART" id="SM00387">
    <property type="entry name" value="HATPase_c"/>
    <property type="match status" value="1"/>
</dbReference>
<evidence type="ECO:0000256" key="1">
    <source>
        <dbReference type="PROSITE-ProRule" id="PRU00169"/>
    </source>
</evidence>
<keyword evidence="6" id="KW-1185">Reference proteome</keyword>
<dbReference type="SUPFAM" id="SSF55874">
    <property type="entry name" value="ATPase domain of HSP90 chaperone/DNA topoisomerase II/histidine kinase"/>
    <property type="match status" value="1"/>
</dbReference>
<dbReference type="SUPFAM" id="SSF52172">
    <property type="entry name" value="CheY-like"/>
    <property type="match status" value="1"/>
</dbReference>
<dbReference type="InterPro" id="IPR036890">
    <property type="entry name" value="HATPase_C_sf"/>
</dbReference>
<dbReference type="Pfam" id="PF02518">
    <property type="entry name" value="HATPase_c"/>
    <property type="match status" value="1"/>
</dbReference>
<keyword evidence="1" id="KW-0597">Phosphoprotein</keyword>
<dbReference type="Pfam" id="PF07568">
    <property type="entry name" value="HisKA_2"/>
    <property type="match status" value="1"/>
</dbReference>
<sequence>MKVTRILIIEDNFKDVRLIQEMLKEIPSFSFEFKHVERLDEGLKSIKNDEFDVLLLDLNLPDSFGIETFIEAYKNAPHLPIVILSGAADEEAALDAVHEGAQDYLMKGEVDGKLLTRSIFYAIERKQIEEELVKHRDHLEELVEKRTLGLKEANKQLRIEINERKRAEEEIRASLEEKKILLDEIQSRIQNSLQTIISIIDSEYLQNGCKNSNEFNQEIENRAKAVELINEKLCQSEDFAMIDFAEYIIDLTDYLFDFYGVNSNLINLETDIEGIPLDIDVAIPCGLIINELVTNSIKHAFKSEIKGKVQIKFHSNDKTWLSVSDNGSGLPESFELEHAETSGLRLVNKLVKQLNGRIELNVKGGTEFKIVF</sequence>
<dbReference type="PROSITE" id="PS50110">
    <property type="entry name" value="RESPONSE_REGULATORY"/>
    <property type="match status" value="1"/>
</dbReference>
<dbReference type="InterPro" id="IPR005467">
    <property type="entry name" value="His_kinase_dom"/>
</dbReference>
<dbReference type="SMART" id="SM00448">
    <property type="entry name" value="REC"/>
    <property type="match status" value="1"/>
</dbReference>
<evidence type="ECO:0000259" key="3">
    <source>
        <dbReference type="PROSITE" id="PS50109"/>
    </source>
</evidence>
<dbReference type="RefSeq" id="WP_069584035.1">
    <property type="nucleotide sequence ID" value="NZ_LMVM01000040.1"/>
</dbReference>
<dbReference type="CDD" id="cd00156">
    <property type="entry name" value="REC"/>
    <property type="match status" value="1"/>
</dbReference>
<evidence type="ECO:0008006" key="7">
    <source>
        <dbReference type="Google" id="ProtNLM"/>
    </source>
</evidence>
<organism evidence="5 6">
    <name type="scientific">Methanobacterium bryantii</name>
    <dbReference type="NCBI Taxonomy" id="2161"/>
    <lineage>
        <taxon>Archaea</taxon>
        <taxon>Methanobacteriati</taxon>
        <taxon>Methanobacteriota</taxon>
        <taxon>Methanomada group</taxon>
        <taxon>Methanobacteria</taxon>
        <taxon>Methanobacteriales</taxon>
        <taxon>Methanobacteriaceae</taxon>
        <taxon>Methanobacterium</taxon>
    </lineage>
</organism>
<dbReference type="PANTHER" id="PTHR43065:SF23">
    <property type="entry name" value="SENSOR HISTIDINE KINASE PDTAS"/>
    <property type="match status" value="1"/>
</dbReference>
<evidence type="ECO:0000259" key="4">
    <source>
        <dbReference type="PROSITE" id="PS50110"/>
    </source>
</evidence>
<evidence type="ECO:0000256" key="2">
    <source>
        <dbReference type="SAM" id="Coils"/>
    </source>
</evidence>
<dbReference type="PANTHER" id="PTHR43065">
    <property type="entry name" value="SENSOR HISTIDINE KINASE"/>
    <property type="match status" value="1"/>
</dbReference>
<dbReference type="GO" id="GO:0000160">
    <property type="term" value="P:phosphorelay signal transduction system"/>
    <property type="evidence" value="ECO:0007669"/>
    <property type="project" value="InterPro"/>
</dbReference>
<name>A0A2A2H176_METBR</name>
<feature type="coiled-coil region" evidence="2">
    <location>
        <begin position="125"/>
        <end position="195"/>
    </location>
</feature>